<evidence type="ECO:0000313" key="4">
    <source>
        <dbReference type="Proteomes" id="UP000251937"/>
    </source>
</evidence>
<reference evidence="1 3" key="1">
    <citation type="submission" date="2017-02" db="EMBL/GenBank/DDBJ databases">
        <authorList>
            <person name="Varghese N."/>
            <person name="Submissions S."/>
        </authorList>
    </citation>
    <scope>NUCLEOTIDE SEQUENCE [LARGE SCALE GENOMIC DNA]</scope>
    <source>
        <strain evidence="1 3">DSM 16775</strain>
    </source>
</reference>
<accession>A0AAX2IGW8</accession>
<evidence type="ECO:0000313" key="2">
    <source>
        <dbReference type="EMBL" id="SQA87632.1"/>
    </source>
</evidence>
<dbReference type="EMBL" id="UAVR01000003">
    <property type="protein sequence ID" value="SQA87632.1"/>
    <property type="molecule type" value="Genomic_DNA"/>
</dbReference>
<evidence type="ECO:0000313" key="1">
    <source>
        <dbReference type="EMBL" id="SKB86295.1"/>
    </source>
</evidence>
<comment type="caution">
    <text evidence="2">The sequence shown here is derived from an EMBL/GenBank/DDBJ whole genome shotgun (WGS) entry which is preliminary data.</text>
</comment>
<proteinExistence type="predicted"/>
<gene>
    <name evidence="2" type="ORF">NCTC11212_00500</name>
    <name evidence="1" type="ORF">SAMN05421800_11160</name>
</gene>
<organism evidence="2 4">
    <name type="scientific">Chryseobacterium balustinum</name>
    <dbReference type="NCBI Taxonomy" id="246"/>
    <lineage>
        <taxon>Bacteria</taxon>
        <taxon>Pseudomonadati</taxon>
        <taxon>Bacteroidota</taxon>
        <taxon>Flavobacteriia</taxon>
        <taxon>Flavobacteriales</taxon>
        <taxon>Weeksellaceae</taxon>
        <taxon>Chryseobacterium group</taxon>
        <taxon>Chryseobacterium</taxon>
    </lineage>
</organism>
<protein>
    <submittedName>
        <fullName evidence="2">Uncharacterized protein</fullName>
    </submittedName>
</protein>
<dbReference type="RefSeq" id="WP_079465744.1">
    <property type="nucleotide sequence ID" value="NZ_CP033934.1"/>
</dbReference>
<dbReference type="AlphaFoldDB" id="A0AAX2IGW8"/>
<reference evidence="2 4" key="2">
    <citation type="submission" date="2018-06" db="EMBL/GenBank/DDBJ databases">
        <authorList>
            <consortium name="Pathogen Informatics"/>
            <person name="Doyle S."/>
        </authorList>
    </citation>
    <scope>NUCLEOTIDE SEQUENCE [LARGE SCALE GENOMIC DNA]</scope>
    <source>
        <strain evidence="2 4">NCTC11212</strain>
    </source>
</reference>
<keyword evidence="3" id="KW-1185">Reference proteome</keyword>
<dbReference type="Proteomes" id="UP000251937">
    <property type="component" value="Unassembled WGS sequence"/>
</dbReference>
<sequence length="99" mass="11727">MPSFAPRNEPRKKKEELELKKLILKNAILNGLTLEIISKKAEIYKTAIVSYNKAILRVIKDYEWKNKTHSFNKEKATREIEIWQNKNVETIICEIKKQL</sequence>
<dbReference type="EMBL" id="FUZE01000011">
    <property type="protein sequence ID" value="SKB86295.1"/>
    <property type="molecule type" value="Genomic_DNA"/>
</dbReference>
<dbReference type="KEGG" id="cbp:EB354_05700"/>
<evidence type="ECO:0000313" key="3">
    <source>
        <dbReference type="Proteomes" id="UP000190669"/>
    </source>
</evidence>
<dbReference type="Proteomes" id="UP000190669">
    <property type="component" value="Unassembled WGS sequence"/>
</dbReference>
<name>A0AAX2IGW8_9FLAO</name>